<dbReference type="EMBL" id="LAZR01047828">
    <property type="protein sequence ID" value="KKK93314.1"/>
    <property type="molecule type" value="Genomic_DNA"/>
</dbReference>
<dbReference type="AlphaFoldDB" id="A0A0F9BS51"/>
<proteinExistence type="predicted"/>
<evidence type="ECO:0000313" key="1">
    <source>
        <dbReference type="EMBL" id="KKK93314.1"/>
    </source>
</evidence>
<comment type="caution">
    <text evidence="1">The sequence shown here is derived from an EMBL/GenBank/DDBJ whole genome shotgun (WGS) entry which is preliminary data.</text>
</comment>
<reference evidence="1" key="1">
    <citation type="journal article" date="2015" name="Nature">
        <title>Complex archaea that bridge the gap between prokaryotes and eukaryotes.</title>
        <authorList>
            <person name="Spang A."/>
            <person name="Saw J.H."/>
            <person name="Jorgensen S.L."/>
            <person name="Zaremba-Niedzwiedzka K."/>
            <person name="Martijn J."/>
            <person name="Lind A.E."/>
            <person name="van Eijk R."/>
            <person name="Schleper C."/>
            <person name="Guy L."/>
            <person name="Ettema T.J."/>
        </authorList>
    </citation>
    <scope>NUCLEOTIDE SEQUENCE</scope>
</reference>
<protein>
    <submittedName>
        <fullName evidence="1">Uncharacterized protein</fullName>
    </submittedName>
</protein>
<name>A0A0F9BS51_9ZZZZ</name>
<organism evidence="1">
    <name type="scientific">marine sediment metagenome</name>
    <dbReference type="NCBI Taxonomy" id="412755"/>
    <lineage>
        <taxon>unclassified sequences</taxon>
        <taxon>metagenomes</taxon>
        <taxon>ecological metagenomes</taxon>
    </lineage>
</organism>
<sequence>MEGIQTVDDVFAEVKKVQLENIASGEPNPVVLFTLETVDEGVGIRTIPEKVLLGLVDMHDESQHKAIIINDNVLVSTNDMFVVSEDDDGSLCIGG</sequence>
<accession>A0A0F9BS51</accession>
<gene>
    <name evidence="1" type="ORF">LCGC14_2694150</name>
</gene>
<feature type="non-terminal residue" evidence="1">
    <location>
        <position position="95"/>
    </location>
</feature>